<evidence type="ECO:0000313" key="1">
    <source>
        <dbReference type="EMBL" id="CAD9764318.1"/>
    </source>
</evidence>
<name>A0A7S2TQ16_9EUKA</name>
<dbReference type="EMBL" id="HBHP01016315">
    <property type="protein sequence ID" value="CAD9764318.1"/>
    <property type="molecule type" value="Transcribed_RNA"/>
</dbReference>
<reference evidence="1" key="1">
    <citation type="submission" date="2021-01" db="EMBL/GenBank/DDBJ databases">
        <authorList>
            <person name="Corre E."/>
            <person name="Pelletier E."/>
            <person name="Niang G."/>
            <person name="Scheremetjew M."/>
            <person name="Finn R."/>
            <person name="Kale V."/>
            <person name="Holt S."/>
            <person name="Cochrane G."/>
            <person name="Meng A."/>
            <person name="Brown T."/>
            <person name="Cohen L."/>
        </authorList>
    </citation>
    <scope>NUCLEOTIDE SEQUENCE</scope>
    <source>
        <strain evidence="1">CCMP622</strain>
    </source>
</reference>
<accession>A0A7S2TQ16</accession>
<protein>
    <submittedName>
        <fullName evidence="1">Uncharacterized protein</fullName>
    </submittedName>
</protein>
<proteinExistence type="predicted"/>
<gene>
    <name evidence="1" type="ORF">LSP00402_LOCUS10097</name>
</gene>
<organism evidence="1">
    <name type="scientific">Lotharella oceanica</name>
    <dbReference type="NCBI Taxonomy" id="641309"/>
    <lineage>
        <taxon>Eukaryota</taxon>
        <taxon>Sar</taxon>
        <taxon>Rhizaria</taxon>
        <taxon>Cercozoa</taxon>
        <taxon>Chlorarachniophyceae</taxon>
        <taxon>Lotharella</taxon>
    </lineage>
</organism>
<sequence>MYHASNNPNGLHILNRECCGWTYGKFNAIEIYIDPPSSWVQKLGYAAEKKKDIMKIANTRSVESLEEEINMYRNEGLKCYRDWEHTKCLIQEAIGKIPRLNPEGLRDRLAESQRMAESAMHPALCLDQVNSIMKDLDETVKAYRRYGKELKEYKDQTITAHGITEKMRLVLLEHTQQIPRLSKEGLAAKLEEARQNAKKFLEPSLAVNQQKVLFSELYQAIKEYHEQGERLEMITTKYVLPVRFAVGDGVIVNVNGRWRKATVKKHWEMGYPYRVLLDNKKLTWVTEDIDLEIRKHDPMLETS</sequence>
<dbReference type="AlphaFoldDB" id="A0A7S2TQ16"/>